<dbReference type="PROSITE" id="PS50097">
    <property type="entry name" value="BTB"/>
    <property type="match status" value="1"/>
</dbReference>
<dbReference type="GO" id="GO:0050804">
    <property type="term" value="P:modulation of chemical synaptic transmission"/>
    <property type="evidence" value="ECO:0007669"/>
    <property type="project" value="TreeGrafter"/>
</dbReference>
<evidence type="ECO:0000259" key="2">
    <source>
        <dbReference type="PROSITE" id="PS50097"/>
    </source>
</evidence>
<dbReference type="Pfam" id="PF00651">
    <property type="entry name" value="BTB"/>
    <property type="match status" value="1"/>
</dbReference>
<dbReference type="GO" id="GO:0005737">
    <property type="term" value="C:cytoplasm"/>
    <property type="evidence" value="ECO:0007669"/>
    <property type="project" value="TreeGrafter"/>
</dbReference>
<accession>A0A8D8ZP90</accession>
<dbReference type="Gene3D" id="3.30.710.10">
    <property type="entry name" value="Potassium Channel Kv1.1, Chain A"/>
    <property type="match status" value="1"/>
</dbReference>
<dbReference type="EMBL" id="HBUF01529457">
    <property type="protein sequence ID" value="CAG6751373.1"/>
    <property type="molecule type" value="Transcribed_RNA"/>
</dbReference>
<dbReference type="InterPro" id="IPR011705">
    <property type="entry name" value="BACK"/>
</dbReference>
<feature type="compositionally biased region" description="Basic and acidic residues" evidence="1">
    <location>
        <begin position="234"/>
        <end position="252"/>
    </location>
</feature>
<proteinExistence type="predicted"/>
<dbReference type="AlphaFoldDB" id="A0A8D8ZP90"/>
<feature type="region of interest" description="Disordered" evidence="1">
    <location>
        <begin position="270"/>
        <end position="296"/>
    </location>
</feature>
<organism evidence="3">
    <name type="scientific">Cacopsylla melanoneura</name>
    <dbReference type="NCBI Taxonomy" id="428564"/>
    <lineage>
        <taxon>Eukaryota</taxon>
        <taxon>Metazoa</taxon>
        <taxon>Ecdysozoa</taxon>
        <taxon>Arthropoda</taxon>
        <taxon>Hexapoda</taxon>
        <taxon>Insecta</taxon>
        <taxon>Pterygota</taxon>
        <taxon>Neoptera</taxon>
        <taxon>Paraneoptera</taxon>
        <taxon>Hemiptera</taxon>
        <taxon>Sternorrhyncha</taxon>
        <taxon>Psylloidea</taxon>
        <taxon>Psyllidae</taxon>
        <taxon>Psyllinae</taxon>
        <taxon>Cacopsylla</taxon>
    </lineage>
</organism>
<name>A0A8D8ZP90_9HEMI</name>
<dbReference type="InterPro" id="IPR011333">
    <property type="entry name" value="SKP1/BTB/POZ_sf"/>
</dbReference>
<dbReference type="PANTHER" id="PTHR46306">
    <property type="entry name" value="BTB/POZ DOMAIN-CONTAINING PROTEIN 9"/>
    <property type="match status" value="1"/>
</dbReference>
<evidence type="ECO:0000313" key="3">
    <source>
        <dbReference type="EMBL" id="CAG6751373.1"/>
    </source>
</evidence>
<dbReference type="GO" id="GO:0048512">
    <property type="term" value="P:circadian behavior"/>
    <property type="evidence" value="ECO:0007669"/>
    <property type="project" value="TreeGrafter"/>
</dbReference>
<dbReference type="InterPro" id="IPR052407">
    <property type="entry name" value="BTB_POZ_domain_cont_9"/>
</dbReference>
<dbReference type="GO" id="GO:0008344">
    <property type="term" value="P:adult locomotory behavior"/>
    <property type="evidence" value="ECO:0007669"/>
    <property type="project" value="TreeGrafter"/>
</dbReference>
<sequence>MTEVKQGHVYTDNLKVLEKIMGVMFNNVKFSDTVFTVKEQKFYALSQLLAASSTTLDSMITEHYEHCDDKDITLHNVKHGDSFMIILKYMYGLRIDFSEMNIPVLCEVLSLSNAYQLVDFTKDVKDYLSKLDHYQLESAVVLLNTANKYDIPELYDHVTRFAYENSVELVKHQSFQDLGYNVLTDLLKSDWFCCSEIDILKGVLTWHSDMDKERIKVKETLEKKNVVEDEDEKSDIAEHPDSETDLAEHPDSVTDLADIQLDDKEGLQREQIDEKGECSNINNDSEEKKPTLSGKTNTCTEVMETFSDNILKSLLTLIRSSRISILDMFKALKTEPFKKYSHFLLNETYYNVLTQNCEPRQKYQQNNGGLQSLTTMTFSSTVTVEHDILYESEEEHLFGNLKWKICFMCTSIDSSTDCVRRSYSMYLKSTSDNENDWACTVECQLKWISHNTRQFKTLVLPHDNSYSALTFTRDNSCVEMGKWERIWMNNWGSFDADWFNAFVPGSPRKRTFELDFKSLHMKNNKTI</sequence>
<dbReference type="PANTHER" id="PTHR46306:SF1">
    <property type="entry name" value="BTB_POZ DOMAIN-CONTAINING PROTEIN 9"/>
    <property type="match status" value="1"/>
</dbReference>
<evidence type="ECO:0000256" key="1">
    <source>
        <dbReference type="SAM" id="MobiDB-lite"/>
    </source>
</evidence>
<reference evidence="3" key="1">
    <citation type="submission" date="2021-05" db="EMBL/GenBank/DDBJ databases">
        <authorList>
            <person name="Alioto T."/>
            <person name="Alioto T."/>
            <person name="Gomez Garrido J."/>
        </authorList>
    </citation>
    <scope>NUCLEOTIDE SEQUENCE</scope>
</reference>
<dbReference type="SUPFAM" id="SSF54695">
    <property type="entry name" value="POZ domain"/>
    <property type="match status" value="1"/>
</dbReference>
<feature type="domain" description="BTB" evidence="2">
    <location>
        <begin position="31"/>
        <end position="99"/>
    </location>
</feature>
<dbReference type="Gene3D" id="1.25.40.420">
    <property type="match status" value="1"/>
</dbReference>
<feature type="region of interest" description="Disordered" evidence="1">
    <location>
        <begin position="226"/>
        <end position="252"/>
    </location>
</feature>
<dbReference type="Pfam" id="PF07707">
    <property type="entry name" value="BACK"/>
    <property type="match status" value="1"/>
</dbReference>
<dbReference type="SMART" id="SM00225">
    <property type="entry name" value="BTB"/>
    <property type="match status" value="1"/>
</dbReference>
<dbReference type="InterPro" id="IPR000210">
    <property type="entry name" value="BTB/POZ_dom"/>
</dbReference>
<protein>
    <submittedName>
        <fullName evidence="3">BTB/POZ domain-containing protein 9</fullName>
    </submittedName>
</protein>